<dbReference type="GO" id="GO:0046685">
    <property type="term" value="P:response to arsenic-containing substance"/>
    <property type="evidence" value="ECO:0007669"/>
    <property type="project" value="UniProtKB-KW"/>
</dbReference>
<dbReference type="Pfam" id="PF01451">
    <property type="entry name" value="LMWPc"/>
    <property type="match status" value="1"/>
</dbReference>
<dbReference type="PATRIC" id="fig|294.162.peg.5134"/>
<dbReference type="Proteomes" id="UP000050349">
    <property type="component" value="Unassembled WGS sequence"/>
</dbReference>
<gene>
    <name evidence="3" type="ORF">AN403_1267</name>
</gene>
<comment type="caution">
    <text evidence="3">The sequence shown here is derived from an EMBL/GenBank/DDBJ whole genome shotgun (WGS) entry which is preliminary data.</text>
</comment>
<evidence type="ECO:0000313" key="4">
    <source>
        <dbReference type="Proteomes" id="UP000050349"/>
    </source>
</evidence>
<dbReference type="CDD" id="cd16345">
    <property type="entry name" value="LMWP_ArsC"/>
    <property type="match status" value="1"/>
</dbReference>
<evidence type="ECO:0000259" key="2">
    <source>
        <dbReference type="SMART" id="SM00226"/>
    </source>
</evidence>
<accession>A0A0P8WQK0</accession>
<evidence type="ECO:0000256" key="1">
    <source>
        <dbReference type="ARBA" id="ARBA00022849"/>
    </source>
</evidence>
<dbReference type="SMART" id="SM00226">
    <property type="entry name" value="LMWPc"/>
    <property type="match status" value="1"/>
</dbReference>
<protein>
    <submittedName>
        <fullName evidence="3">Low molecular weight phosphotyrosine phosphatase family protein</fullName>
    </submittedName>
</protein>
<proteinExistence type="predicted"/>
<organism evidence="3 4">
    <name type="scientific">Pseudomonas fluorescens</name>
    <dbReference type="NCBI Taxonomy" id="294"/>
    <lineage>
        <taxon>Bacteria</taxon>
        <taxon>Pseudomonadati</taxon>
        <taxon>Pseudomonadota</taxon>
        <taxon>Gammaproteobacteria</taxon>
        <taxon>Pseudomonadales</taxon>
        <taxon>Pseudomonadaceae</taxon>
        <taxon>Pseudomonas</taxon>
    </lineage>
</organism>
<evidence type="ECO:0000313" key="3">
    <source>
        <dbReference type="EMBL" id="KPU54856.1"/>
    </source>
</evidence>
<sequence>MTDPRRVLFVCARNDVRSPMAEALLRHTDPADFQAFSAGLEATAIDPRTFESLEHINVDASGLRSKSLEDFEGQAFDYIITLCDKSSEEASRMPFSGEVIVWSFEDPTTSERHDPFRHTLQEIGDRIKMFVTVKTRHVAQTPSVSDS</sequence>
<dbReference type="InterPro" id="IPR023485">
    <property type="entry name" value="Ptyr_pPase"/>
</dbReference>
<dbReference type="PANTHER" id="PTHR43428">
    <property type="entry name" value="ARSENATE REDUCTASE"/>
    <property type="match status" value="1"/>
</dbReference>
<dbReference type="InterPro" id="IPR036196">
    <property type="entry name" value="Ptyr_pPase_sf"/>
</dbReference>
<dbReference type="OrthoDB" id="9793058at2"/>
<dbReference type="AlphaFoldDB" id="A0A0P8WQK0"/>
<dbReference type="PANTHER" id="PTHR43428:SF1">
    <property type="entry name" value="ARSENATE REDUCTASE"/>
    <property type="match status" value="1"/>
</dbReference>
<dbReference type="EMBL" id="LJXB01000090">
    <property type="protein sequence ID" value="KPU54856.1"/>
    <property type="molecule type" value="Genomic_DNA"/>
</dbReference>
<dbReference type="Gene3D" id="3.40.50.2300">
    <property type="match status" value="1"/>
</dbReference>
<feature type="domain" description="Phosphotyrosine protein phosphatase I" evidence="2">
    <location>
        <begin position="5"/>
        <end position="133"/>
    </location>
</feature>
<name>A0A0P8WQK0_PSEFL</name>
<dbReference type="RefSeq" id="WP_057399814.1">
    <property type="nucleotide sequence ID" value="NZ_LJXB01000090.1"/>
</dbReference>
<keyword evidence="1" id="KW-0059">Arsenical resistance</keyword>
<reference evidence="3 4" key="1">
    <citation type="submission" date="2015-09" db="EMBL/GenBank/DDBJ databases">
        <authorList>
            <person name="Jackson K.R."/>
            <person name="Lunt B.L."/>
            <person name="Fisher J.N.B."/>
            <person name="Gardner A.V."/>
            <person name="Bailey M.E."/>
            <person name="Deus L.M."/>
            <person name="Earl A.S."/>
            <person name="Gibby P.D."/>
            <person name="Hartmann K.A."/>
            <person name="Liu J.E."/>
            <person name="Manci A.M."/>
            <person name="Nielsen D.A."/>
            <person name="Solomon M.B."/>
            <person name="Breakwell D.P."/>
            <person name="Burnett S.H."/>
            <person name="Grose J.H."/>
        </authorList>
    </citation>
    <scope>NUCLEOTIDE SEQUENCE [LARGE SCALE GENOMIC DNA]</scope>
    <source>
        <strain evidence="3 4">S613</strain>
    </source>
</reference>
<dbReference type="SUPFAM" id="SSF52788">
    <property type="entry name" value="Phosphotyrosine protein phosphatases I"/>
    <property type="match status" value="1"/>
</dbReference>